<protein>
    <submittedName>
        <fullName evidence="1">Uncharacterized protein</fullName>
    </submittedName>
</protein>
<dbReference type="Proteomes" id="UP000245626">
    <property type="component" value="Unassembled WGS sequence"/>
</dbReference>
<proteinExistence type="predicted"/>
<gene>
    <name evidence="1" type="ORF">IE53DRAFT_407217</name>
</gene>
<name>A0ACD0NQS4_9BASI</name>
<evidence type="ECO:0000313" key="1">
    <source>
        <dbReference type="EMBL" id="PWN48173.1"/>
    </source>
</evidence>
<reference evidence="1 2" key="1">
    <citation type="journal article" date="2018" name="Mol. Biol. Evol.">
        <title>Broad Genomic Sampling Reveals a Smut Pathogenic Ancestry of the Fungal Clade Ustilaginomycotina.</title>
        <authorList>
            <person name="Kijpornyongpan T."/>
            <person name="Mondo S.J."/>
            <person name="Barry K."/>
            <person name="Sandor L."/>
            <person name="Lee J."/>
            <person name="Lipzen A."/>
            <person name="Pangilinan J."/>
            <person name="LaButti K."/>
            <person name="Hainaut M."/>
            <person name="Henrissat B."/>
            <person name="Grigoriev I.V."/>
            <person name="Spatafora J.W."/>
            <person name="Aime M.C."/>
        </authorList>
    </citation>
    <scope>NUCLEOTIDE SEQUENCE [LARGE SCALE GENOMIC DNA]</scope>
    <source>
        <strain evidence="1 2">SA 807</strain>
    </source>
</reference>
<organism evidence="1 2">
    <name type="scientific">Violaceomyces palustris</name>
    <dbReference type="NCBI Taxonomy" id="1673888"/>
    <lineage>
        <taxon>Eukaryota</taxon>
        <taxon>Fungi</taxon>
        <taxon>Dikarya</taxon>
        <taxon>Basidiomycota</taxon>
        <taxon>Ustilaginomycotina</taxon>
        <taxon>Ustilaginomycetes</taxon>
        <taxon>Violaceomycetales</taxon>
        <taxon>Violaceomycetaceae</taxon>
        <taxon>Violaceomyces</taxon>
    </lineage>
</organism>
<dbReference type="EMBL" id="KZ820255">
    <property type="protein sequence ID" value="PWN48173.1"/>
    <property type="molecule type" value="Genomic_DNA"/>
</dbReference>
<evidence type="ECO:0000313" key="2">
    <source>
        <dbReference type="Proteomes" id="UP000245626"/>
    </source>
</evidence>
<accession>A0ACD0NQS4</accession>
<keyword evidence="2" id="KW-1185">Reference proteome</keyword>
<sequence length="327" mass="38178">MPDPKLQALLASRYLSGPKAEAILSRYGEVEVKKRRKKRRKEEREGASSSGLILRDDEEDSWKSSEANEADEVSPQVVPLDPSGSSSKFKRVAWSRTLAAVGDGVDHPSGDREEELDEEDRPTLAGLRTKEEIRAERLAREARTRREAEEKERQDRASSGKGKSDDSRKEEETVYRDSSGRRIDVKAEEEERRRFQLEEERKRKEREEWGKGLVQKREVEERRKRLERIKDEKVSRGAEDREMNRQLKQVEHWNDPALAFITKKRDRGPQKPKYQGPPPPPNRFGIPPGYRWDGVDRSNGFEKKLFQRKNQLSREEAERRAWSQSDM</sequence>